<dbReference type="Proteomes" id="UP000621510">
    <property type="component" value="Unassembled WGS sequence"/>
</dbReference>
<dbReference type="EMBL" id="JAERRG010000009">
    <property type="protein sequence ID" value="MBL1115418.1"/>
    <property type="molecule type" value="Genomic_DNA"/>
</dbReference>
<keyword evidence="3" id="KW-1185">Reference proteome</keyword>
<keyword evidence="1" id="KW-1133">Transmembrane helix</keyword>
<sequence>MHHISWYGTAVAVLLGIKLLLSIKPRRRPRRRTAVHTPHTIHAVITGYNEDPTALRRCLQSVLDQTR</sequence>
<comment type="caution">
    <text evidence="2">The sequence shown here is derived from an EMBL/GenBank/DDBJ whole genome shotgun (WGS) entry which is preliminary data.</text>
</comment>
<accession>A0ABS1PSL4</accession>
<evidence type="ECO:0000313" key="2">
    <source>
        <dbReference type="EMBL" id="MBL1115418.1"/>
    </source>
</evidence>
<dbReference type="RefSeq" id="WP_201853210.1">
    <property type="nucleotide sequence ID" value="NZ_JAERRG010000009.1"/>
</dbReference>
<organism evidence="2 3">
    <name type="scientific">Streptomyces endocoffeicus</name>
    <dbReference type="NCBI Taxonomy" id="2898945"/>
    <lineage>
        <taxon>Bacteria</taxon>
        <taxon>Bacillati</taxon>
        <taxon>Actinomycetota</taxon>
        <taxon>Actinomycetes</taxon>
        <taxon>Kitasatosporales</taxon>
        <taxon>Streptomycetaceae</taxon>
        <taxon>Streptomyces</taxon>
    </lineage>
</organism>
<gene>
    <name evidence="2" type="ORF">JK364_23900</name>
</gene>
<evidence type="ECO:0000256" key="1">
    <source>
        <dbReference type="SAM" id="Phobius"/>
    </source>
</evidence>
<protein>
    <recommendedName>
        <fullName evidence="4">Glycosyl transferase</fullName>
    </recommendedName>
</protein>
<keyword evidence="1" id="KW-0812">Transmembrane</keyword>
<name>A0ABS1PSL4_9ACTN</name>
<keyword evidence="1" id="KW-0472">Membrane</keyword>
<evidence type="ECO:0000313" key="3">
    <source>
        <dbReference type="Proteomes" id="UP000621510"/>
    </source>
</evidence>
<evidence type="ECO:0008006" key="4">
    <source>
        <dbReference type="Google" id="ProtNLM"/>
    </source>
</evidence>
<feature type="transmembrane region" description="Helical" evidence="1">
    <location>
        <begin position="6"/>
        <end position="23"/>
    </location>
</feature>
<proteinExistence type="predicted"/>
<reference evidence="2 3" key="1">
    <citation type="submission" date="2021-01" db="EMBL/GenBank/DDBJ databases">
        <title>WGS of actinomycetes isolated from Thailand.</title>
        <authorList>
            <person name="Thawai C."/>
        </authorList>
    </citation>
    <scope>NUCLEOTIDE SEQUENCE [LARGE SCALE GENOMIC DNA]</scope>
    <source>
        <strain evidence="2 3">CA3R110</strain>
    </source>
</reference>